<organism evidence="3 4">
    <name type="scientific">Pyxicephalus adspersus</name>
    <name type="common">African bullfrog</name>
    <dbReference type="NCBI Taxonomy" id="30357"/>
    <lineage>
        <taxon>Eukaryota</taxon>
        <taxon>Metazoa</taxon>
        <taxon>Chordata</taxon>
        <taxon>Craniata</taxon>
        <taxon>Vertebrata</taxon>
        <taxon>Euteleostomi</taxon>
        <taxon>Amphibia</taxon>
        <taxon>Batrachia</taxon>
        <taxon>Anura</taxon>
        <taxon>Neobatrachia</taxon>
        <taxon>Ranoidea</taxon>
        <taxon>Pyxicephalidae</taxon>
        <taxon>Pyxicephalinae</taxon>
        <taxon>Pyxicephalus</taxon>
    </lineage>
</organism>
<reference evidence="3" key="1">
    <citation type="thesis" date="2020" institute="ProQuest LLC" country="789 East Eisenhower Parkway, Ann Arbor, MI, USA">
        <title>Comparative Genomics and Chromosome Evolution.</title>
        <authorList>
            <person name="Mudd A.B."/>
        </authorList>
    </citation>
    <scope>NUCLEOTIDE SEQUENCE</scope>
    <source>
        <strain evidence="3">1538</strain>
        <tissue evidence="3">Blood</tissue>
    </source>
</reference>
<comment type="similarity">
    <text evidence="1">Belongs to the SCC3 family.</text>
</comment>
<dbReference type="GO" id="GO:0003682">
    <property type="term" value="F:chromatin binding"/>
    <property type="evidence" value="ECO:0007669"/>
    <property type="project" value="TreeGrafter"/>
</dbReference>
<evidence type="ECO:0000313" key="4">
    <source>
        <dbReference type="Proteomes" id="UP001181693"/>
    </source>
</evidence>
<gene>
    <name evidence="3" type="ORF">GDO54_005945</name>
</gene>
<dbReference type="AlphaFoldDB" id="A0AAV3ARU6"/>
<dbReference type="Proteomes" id="UP001181693">
    <property type="component" value="Unassembled WGS sequence"/>
</dbReference>
<dbReference type="Pfam" id="PF08514">
    <property type="entry name" value="STAG"/>
    <property type="match status" value="1"/>
</dbReference>
<name>A0AAV3ARU6_PYXAD</name>
<protein>
    <recommendedName>
        <fullName evidence="2">STAG domain-containing protein</fullName>
    </recommendedName>
</protein>
<dbReference type="GO" id="GO:0000785">
    <property type="term" value="C:chromatin"/>
    <property type="evidence" value="ECO:0007669"/>
    <property type="project" value="TreeGrafter"/>
</dbReference>
<comment type="caution">
    <text evidence="3">The sequence shown here is derived from an EMBL/GenBank/DDBJ whole genome shotgun (WGS) entry which is preliminary data.</text>
</comment>
<dbReference type="GO" id="GO:0008278">
    <property type="term" value="C:cohesin complex"/>
    <property type="evidence" value="ECO:0007669"/>
    <property type="project" value="TreeGrafter"/>
</dbReference>
<dbReference type="InterPro" id="IPR013721">
    <property type="entry name" value="STAG"/>
</dbReference>
<dbReference type="InterPro" id="IPR039662">
    <property type="entry name" value="Cohesin_Scc3/SA"/>
</dbReference>
<evidence type="ECO:0000313" key="3">
    <source>
        <dbReference type="EMBL" id="DBA29893.1"/>
    </source>
</evidence>
<sequence>MVQAHKRIRNDESSPKDLFEAIKMGKSAIQVLVDDWLDSYKKEQALALLELVNFLIQACGCKGVVTQEMMSNMEHADIIRKMTEDFGEDSADYPLSLSTQPWKKFCLNFGEFLDKLVISCQYNIMYDDVLMDTLICLLTGLSDSQVRAFRHTSTFAGKKF</sequence>
<dbReference type="GO" id="GO:0005634">
    <property type="term" value="C:nucleus"/>
    <property type="evidence" value="ECO:0007669"/>
    <property type="project" value="TreeGrafter"/>
</dbReference>
<keyword evidence="4" id="KW-1185">Reference proteome</keyword>
<dbReference type="GO" id="GO:0007062">
    <property type="term" value="P:sister chromatid cohesion"/>
    <property type="evidence" value="ECO:0007669"/>
    <property type="project" value="TreeGrafter"/>
</dbReference>
<dbReference type="EMBL" id="DYDO01000002">
    <property type="protein sequence ID" value="DBA29893.1"/>
    <property type="molecule type" value="Genomic_DNA"/>
</dbReference>
<proteinExistence type="inferred from homology"/>
<evidence type="ECO:0000256" key="1">
    <source>
        <dbReference type="ARBA" id="ARBA00005486"/>
    </source>
</evidence>
<dbReference type="PANTHER" id="PTHR11199:SF8">
    <property type="entry name" value="COHESIN SUBUNIT SA-3"/>
    <property type="match status" value="1"/>
</dbReference>
<accession>A0AAV3ARU6</accession>
<dbReference type="PANTHER" id="PTHR11199">
    <property type="entry name" value="STROMAL ANTIGEN"/>
    <property type="match status" value="1"/>
</dbReference>
<feature type="domain" description="STAG" evidence="2">
    <location>
        <begin position="92"/>
        <end position="157"/>
    </location>
</feature>
<evidence type="ECO:0000259" key="2">
    <source>
        <dbReference type="Pfam" id="PF08514"/>
    </source>
</evidence>